<name>F7XUE4_MIDMI</name>
<proteinExistence type="predicted"/>
<evidence type="ECO:0000313" key="1">
    <source>
        <dbReference type="EMBL" id="AEI89503.1"/>
    </source>
</evidence>
<reference evidence="1 2" key="1">
    <citation type="journal article" date="2011" name="Mol. Biol. Evol.">
        <title>Phylogenomic evidence for the presence of a flagellum and cbb3 oxidase in the free-living mitochondrial ancestor.</title>
        <authorList>
            <person name="Sassera D."/>
            <person name="Lo N."/>
            <person name="Epis S."/>
            <person name="D'Auria G."/>
            <person name="Montagna M."/>
            <person name="Comandatore F."/>
            <person name="Horner D."/>
            <person name="Pereto J."/>
            <person name="Luciano A.M."/>
            <person name="Franciosi F."/>
            <person name="Ferri E."/>
            <person name="Crotti E."/>
            <person name="Bazzocchi C."/>
            <person name="Daffonchio D."/>
            <person name="Sacchi L."/>
            <person name="Moya A."/>
            <person name="Latorre A."/>
            <person name="Bandi C."/>
        </authorList>
    </citation>
    <scope>NUCLEOTIDE SEQUENCE [LARGE SCALE GENOMIC DNA]</scope>
    <source>
        <strain evidence="1 2">IricVA</strain>
    </source>
</reference>
<dbReference type="HOGENOM" id="CLU_2862871_0_0_5"/>
<sequence length="64" mass="7141">MPVSNLLTAVIGLDKVETIVSSNFNVLPFLDRNFFTNDTIPRPTLFAFPKPFSILRSAVLTKIC</sequence>
<dbReference type="EMBL" id="CP002130">
    <property type="protein sequence ID" value="AEI89503.1"/>
    <property type="molecule type" value="Genomic_DNA"/>
</dbReference>
<keyword evidence="2" id="KW-1185">Reference proteome</keyword>
<dbReference type="Proteomes" id="UP000006639">
    <property type="component" value="Chromosome"/>
</dbReference>
<dbReference type="STRING" id="696127.midi_01232"/>
<protein>
    <submittedName>
        <fullName evidence="1">Uncharacterized protein</fullName>
    </submittedName>
</protein>
<dbReference type="KEGG" id="mmn:midi_01232"/>
<gene>
    <name evidence="1" type="ordered locus">midi_01232</name>
</gene>
<organism evidence="1 2">
    <name type="scientific">Midichloria mitochondrii (strain IricVA)</name>
    <dbReference type="NCBI Taxonomy" id="696127"/>
    <lineage>
        <taxon>Bacteria</taxon>
        <taxon>Pseudomonadati</taxon>
        <taxon>Pseudomonadota</taxon>
        <taxon>Alphaproteobacteria</taxon>
        <taxon>Rickettsiales</taxon>
        <taxon>Candidatus Midichloriaceae</taxon>
        <taxon>Candidatus Midichloria</taxon>
    </lineage>
</organism>
<dbReference type="AlphaFoldDB" id="F7XUE4"/>
<evidence type="ECO:0000313" key="2">
    <source>
        <dbReference type="Proteomes" id="UP000006639"/>
    </source>
</evidence>
<accession>F7XUE4</accession>